<dbReference type="InterPro" id="IPR051319">
    <property type="entry name" value="Oligoribo/pAp-PDE_c-di-AMP_PDE"/>
</dbReference>
<feature type="domain" description="DDH" evidence="1">
    <location>
        <begin position="26"/>
        <end position="174"/>
    </location>
</feature>
<dbReference type="Gene3D" id="3.90.1640.10">
    <property type="entry name" value="inorganic pyrophosphatase (n-terminal core)"/>
    <property type="match status" value="1"/>
</dbReference>
<dbReference type="Pfam" id="PF01368">
    <property type="entry name" value="DHH"/>
    <property type="match status" value="1"/>
</dbReference>
<dbReference type="Pfam" id="PF02272">
    <property type="entry name" value="DHHA1"/>
    <property type="match status" value="1"/>
</dbReference>
<name>A0A5B9D688_9ARCH</name>
<sequence length="347" mass="38862">MNEINPNLTIRKFISDLIRSVKNSSSIVITGHNNADPDALASVIGLKEFLTQINPGTKIEIVLNLNKIADKVYKEILSDPKWKFSKKFPENIDLLIIVDTSDLGMVINKEKTTPKIQNIIIIDHHVDPIKLDDRVKRSLILSDCSSTAEIIIKFYQIQELIPNRDIVLALLAGIITDTGHFRYATKETLDNAKFLLETGVSISEVTEKLSKKMARSEKIARIKGANRIQKIYYVHDYIIVFSHVSSYEASACKALIDLGADVSFIISYVPKTHEFRISSRARGNLIRETSLHLGEIMKIIGEKFNGSGGGHDGAAGSYGILNNENKDYMTELVPEILKLVKKEIENK</sequence>
<dbReference type="InterPro" id="IPR038763">
    <property type="entry name" value="DHH_sf"/>
</dbReference>
<reference evidence="3 4" key="1">
    <citation type="journal article" date="2020" name="Nature">
        <title>Isolation of an archaeon at the prokaryote-eukaryote interface.</title>
        <authorList>
            <person name="Imachi H."/>
            <person name="Nobu M.K."/>
            <person name="Nakahara N."/>
            <person name="Morono Y."/>
            <person name="Ogawara M."/>
            <person name="Takaki Y."/>
            <person name="Takano Y."/>
            <person name="Uematsu K."/>
            <person name="Ikuta T."/>
            <person name="Ito M."/>
            <person name="Matsui Y."/>
            <person name="Miyazaki M."/>
            <person name="Murata K."/>
            <person name="Saito Y."/>
            <person name="Sakai S."/>
            <person name="Song C."/>
            <person name="Tasumi E."/>
            <person name="Yamanaka Y."/>
            <person name="Yamaguchi T."/>
            <person name="Kamagata Y."/>
            <person name="Tamaki H."/>
            <person name="Takai K."/>
        </authorList>
    </citation>
    <scope>NUCLEOTIDE SEQUENCE [LARGE SCALE GENOMIC DNA]</scope>
    <source>
        <strain evidence="3 4">MK-D1</strain>
    </source>
</reference>
<dbReference type="RefSeq" id="WP_147661414.1">
    <property type="nucleotide sequence ID" value="NZ_CP042905.2"/>
</dbReference>
<protein>
    <submittedName>
        <fullName evidence="3">Bifunctional oligoribonuclease/PAP phosphatase NrnA</fullName>
        <ecNumber evidence="3">3.1.3.7</ecNumber>
    </submittedName>
</protein>
<dbReference type="Proteomes" id="UP000321408">
    <property type="component" value="Chromosome"/>
</dbReference>
<dbReference type="AlphaFoldDB" id="A0A5B9D688"/>
<evidence type="ECO:0000259" key="2">
    <source>
        <dbReference type="Pfam" id="PF02272"/>
    </source>
</evidence>
<dbReference type="InterPro" id="IPR003156">
    <property type="entry name" value="DHHA1_dom"/>
</dbReference>
<dbReference type="InterPro" id="IPR001667">
    <property type="entry name" value="DDH_dom"/>
</dbReference>
<evidence type="ECO:0000313" key="4">
    <source>
        <dbReference type="Proteomes" id="UP000321408"/>
    </source>
</evidence>
<evidence type="ECO:0000313" key="3">
    <source>
        <dbReference type="EMBL" id="QEE14461.1"/>
    </source>
</evidence>
<evidence type="ECO:0000259" key="1">
    <source>
        <dbReference type="Pfam" id="PF01368"/>
    </source>
</evidence>
<dbReference type="PANTHER" id="PTHR47618">
    <property type="entry name" value="BIFUNCTIONAL OLIGORIBONUCLEASE AND PAP PHOSPHATASE NRNA"/>
    <property type="match status" value="1"/>
</dbReference>
<gene>
    <name evidence="3" type="ORF">DSAG12_00274</name>
</gene>
<organism evidence="3 4">
    <name type="scientific">Promethearchaeum syntrophicum</name>
    <dbReference type="NCBI Taxonomy" id="2594042"/>
    <lineage>
        <taxon>Archaea</taxon>
        <taxon>Promethearchaeati</taxon>
        <taxon>Promethearchaeota</taxon>
        <taxon>Promethearchaeia</taxon>
        <taxon>Promethearchaeales</taxon>
        <taxon>Promethearchaeaceae</taxon>
        <taxon>Promethearchaeum</taxon>
    </lineage>
</organism>
<dbReference type="EMBL" id="CP042905">
    <property type="protein sequence ID" value="QEE14461.1"/>
    <property type="molecule type" value="Genomic_DNA"/>
</dbReference>
<proteinExistence type="predicted"/>
<dbReference type="EC" id="3.1.3.7" evidence="3"/>
<dbReference type="SUPFAM" id="SSF64182">
    <property type="entry name" value="DHH phosphoesterases"/>
    <property type="match status" value="1"/>
</dbReference>
<reference evidence="3 4" key="2">
    <citation type="journal article" date="2024" name="Int. J. Syst. Evol. Microbiol.">
        <title>Promethearchaeum syntrophicum gen. nov., sp. nov., an anaerobic, obligately syntrophic archaeon, the first isolate of the lineage 'Asgard' archaea, and proposal of the new archaeal phylum Promethearchaeota phyl. nov. and kingdom Promethearchaeati regn. nov.</title>
        <authorList>
            <person name="Imachi H."/>
            <person name="Nobu M.K."/>
            <person name="Kato S."/>
            <person name="Takaki Y."/>
            <person name="Miyazaki M."/>
            <person name="Miyata M."/>
            <person name="Ogawara M."/>
            <person name="Saito Y."/>
            <person name="Sakai S."/>
            <person name="Tahara Y.O."/>
            <person name="Takano Y."/>
            <person name="Tasumi E."/>
            <person name="Uematsu K."/>
            <person name="Yoshimura T."/>
            <person name="Itoh T."/>
            <person name="Ohkuma M."/>
            <person name="Takai K."/>
        </authorList>
    </citation>
    <scope>NUCLEOTIDE SEQUENCE [LARGE SCALE GENOMIC DNA]</scope>
    <source>
        <strain evidence="3 4">MK-D1</strain>
    </source>
</reference>
<dbReference type="KEGG" id="psyt:DSAG12_00274"/>
<dbReference type="OrthoDB" id="350705at2157"/>
<accession>A0A5B9D688</accession>
<keyword evidence="4" id="KW-1185">Reference proteome</keyword>
<dbReference type="GeneID" id="41328277"/>
<keyword evidence="3" id="KW-0378">Hydrolase</keyword>
<feature type="domain" description="DHHA1" evidence="2">
    <location>
        <begin position="260"/>
        <end position="345"/>
    </location>
</feature>
<dbReference type="PANTHER" id="PTHR47618:SF1">
    <property type="entry name" value="BIFUNCTIONAL OLIGORIBONUCLEASE AND PAP PHOSPHATASE NRNA"/>
    <property type="match status" value="1"/>
</dbReference>
<dbReference type="GO" id="GO:0003676">
    <property type="term" value="F:nucleic acid binding"/>
    <property type="evidence" value="ECO:0007669"/>
    <property type="project" value="InterPro"/>
</dbReference>